<dbReference type="AlphaFoldDB" id="A0A1I2YQ50"/>
<dbReference type="Gene3D" id="3.40.50.1010">
    <property type="entry name" value="5'-nuclease"/>
    <property type="match status" value="1"/>
</dbReference>
<name>A0A1I2YQ50_9FIRM</name>
<dbReference type="OrthoDB" id="424427at2"/>
<dbReference type="InterPro" id="IPR051619">
    <property type="entry name" value="TypeII_TA_RNase_PINc/VapC"/>
</dbReference>
<evidence type="ECO:0000313" key="4">
    <source>
        <dbReference type="Proteomes" id="UP000199337"/>
    </source>
</evidence>
<keyword evidence="1" id="KW-0460">Magnesium</keyword>
<feature type="domain" description="PIN" evidence="2">
    <location>
        <begin position="5"/>
        <end position="117"/>
    </location>
</feature>
<dbReference type="PANTHER" id="PTHR35901:SF1">
    <property type="entry name" value="EXONUCLEASE VAPC9"/>
    <property type="match status" value="1"/>
</dbReference>
<reference evidence="4" key="1">
    <citation type="submission" date="2016-10" db="EMBL/GenBank/DDBJ databases">
        <authorList>
            <person name="Varghese N."/>
            <person name="Submissions S."/>
        </authorList>
    </citation>
    <scope>NUCLEOTIDE SEQUENCE [LARGE SCALE GENOMIC DNA]</scope>
    <source>
        <strain evidence="4">DSM 17038</strain>
    </source>
</reference>
<sequence>MSEYICIDTSVFIKLFFEEEDSFKAKVLMQKVIEDNQIIVLPSFAWAEMGSIFRKKIRTKQVNLQDASEMWNSFTSFPGIEYVNEVSIMDRAWKISCYYDLPTLYDAAFLAVVEEIRDRTGQSCEFWTADERLINSLQGKKEYVSFLNEL</sequence>
<dbReference type="Proteomes" id="UP000199337">
    <property type="component" value="Unassembled WGS sequence"/>
</dbReference>
<dbReference type="EMBL" id="FOOX01000022">
    <property type="protein sequence ID" value="SFH27782.1"/>
    <property type="molecule type" value="Genomic_DNA"/>
</dbReference>
<dbReference type="RefSeq" id="WP_092474759.1">
    <property type="nucleotide sequence ID" value="NZ_FOOX01000022.1"/>
</dbReference>
<dbReference type="STRING" id="341036.SAMN05660649_04560"/>
<proteinExistence type="predicted"/>
<evidence type="ECO:0000259" key="2">
    <source>
        <dbReference type="Pfam" id="PF01850"/>
    </source>
</evidence>
<dbReference type="PANTHER" id="PTHR35901">
    <property type="entry name" value="RIBONUCLEASE VAPC3"/>
    <property type="match status" value="1"/>
</dbReference>
<dbReference type="Pfam" id="PF01850">
    <property type="entry name" value="PIN"/>
    <property type="match status" value="1"/>
</dbReference>
<gene>
    <name evidence="3" type="ORF">SAMN05660649_04560</name>
</gene>
<dbReference type="InterPro" id="IPR029060">
    <property type="entry name" value="PIN-like_dom_sf"/>
</dbReference>
<keyword evidence="4" id="KW-1185">Reference proteome</keyword>
<protein>
    <submittedName>
        <fullName evidence="3">Predicted nucleic acid-binding protein, contains PIN domain</fullName>
    </submittedName>
</protein>
<evidence type="ECO:0000256" key="1">
    <source>
        <dbReference type="ARBA" id="ARBA00022842"/>
    </source>
</evidence>
<dbReference type="SUPFAM" id="SSF88723">
    <property type="entry name" value="PIN domain-like"/>
    <property type="match status" value="1"/>
</dbReference>
<evidence type="ECO:0000313" key="3">
    <source>
        <dbReference type="EMBL" id="SFH27782.1"/>
    </source>
</evidence>
<dbReference type="InterPro" id="IPR002716">
    <property type="entry name" value="PIN_dom"/>
</dbReference>
<organism evidence="3 4">
    <name type="scientific">Desulfotruncus arcticus DSM 17038</name>
    <dbReference type="NCBI Taxonomy" id="1121424"/>
    <lineage>
        <taxon>Bacteria</taxon>
        <taxon>Bacillati</taxon>
        <taxon>Bacillota</taxon>
        <taxon>Clostridia</taxon>
        <taxon>Eubacteriales</taxon>
        <taxon>Desulfallaceae</taxon>
        <taxon>Desulfotruncus</taxon>
    </lineage>
</organism>
<dbReference type="InterPro" id="IPR044153">
    <property type="entry name" value="PIN_Pae0151-like"/>
</dbReference>
<dbReference type="CDD" id="cd09873">
    <property type="entry name" value="PIN_Pae0151-like"/>
    <property type="match status" value="1"/>
</dbReference>
<accession>A0A1I2YQ50</accession>